<name>A0A4Y6Q170_PERCE</name>
<dbReference type="PANTHER" id="PTHR19375">
    <property type="entry name" value="HEAT SHOCK PROTEIN 70KDA"/>
    <property type="match status" value="1"/>
</dbReference>
<proteinExistence type="inferred from homology"/>
<accession>A0A4Y6Q170</accession>
<evidence type="ECO:0000256" key="3">
    <source>
        <dbReference type="ARBA" id="ARBA00022840"/>
    </source>
</evidence>
<dbReference type="SUPFAM" id="SSF100920">
    <property type="entry name" value="Heat shock protein 70kD (HSP70), peptide-binding domain"/>
    <property type="match status" value="1"/>
</dbReference>
<dbReference type="Gene3D" id="3.30.420.40">
    <property type="match status" value="2"/>
</dbReference>
<dbReference type="Gene3D" id="2.60.34.10">
    <property type="entry name" value="Substrate Binding Domain Of DNAk, Chain A, domain 1"/>
    <property type="match status" value="1"/>
</dbReference>
<dbReference type="GO" id="GO:0140662">
    <property type="term" value="F:ATP-dependent protein folding chaperone"/>
    <property type="evidence" value="ECO:0007669"/>
    <property type="project" value="InterPro"/>
</dbReference>
<keyword evidence="4" id="KW-0143">Chaperone</keyword>
<dbReference type="AlphaFoldDB" id="A0A4Y6Q170"/>
<dbReference type="FunFam" id="3.90.640.10:FF:000003">
    <property type="entry name" value="Molecular chaperone DnaK"/>
    <property type="match status" value="1"/>
</dbReference>
<evidence type="ECO:0000256" key="4">
    <source>
        <dbReference type="ARBA" id="ARBA00023186"/>
    </source>
</evidence>
<evidence type="ECO:0000256" key="2">
    <source>
        <dbReference type="ARBA" id="ARBA00022741"/>
    </source>
</evidence>
<dbReference type="RefSeq" id="WP_141200765.1">
    <property type="nucleotide sequence ID" value="NZ_CP041186.1"/>
</dbReference>
<evidence type="ECO:0000256" key="5">
    <source>
        <dbReference type="RuleBase" id="RU003322"/>
    </source>
</evidence>
<sequence length="565" mass="62201">MSDLVVGIDLGTSNSVITVSLEGEPIVIPDEQGNRIHPSMVYFREDGRTVVGNRAKGHRVEDPAHTVFSAKRLIGRPYNDPDVKLLMGSFPFPIVEAGDGSPRFHVYDQLHPPEGISGRVLHYLKGLAQEYLGQEISKAIITVPANFDEGQRRATKRAADLAGLEVLRLINEPTAAALAYGHGQGKRERVAIYDFGGGTFDITILELRGDVFQVLSTAGDSYLGGDDFDNRLVQAMLNAFEKQYGYDLSGEMSVRQRLKAVAEDVKHSLSDRESVTVQVTEYVPGSLTELDLEFTLDRNAFDRRCADIVDKSLETCEEALRVAGMQRAEIDHLVLVGGSTRVPLVQQRVQQFFNRRPVVDINPDEVVSIGAAILGASLVTSQDAPEQSHFPMMNAGASMNADGSVSVDAQIDNDDSWIDSLEQEQQRQQQSRGPVLIDVTPHALGVATVGGVMDIIIERNGSLPLERSRYFSTSRDNQTRVVLPIYAGNSRRIEDNRQLGSLELTDIPPGPREDVKIEVAFEVDTDGMLSVRATDMRTGMNQFVRLSITGQTEVEEEYDATDLLM</sequence>
<comment type="similarity">
    <text evidence="1 5">Belongs to the heat shock protein 70 family.</text>
</comment>
<dbReference type="GO" id="GO:0005524">
    <property type="term" value="F:ATP binding"/>
    <property type="evidence" value="ECO:0007669"/>
    <property type="project" value="UniProtKB-KW"/>
</dbReference>
<dbReference type="InterPro" id="IPR013126">
    <property type="entry name" value="Hsp_70_fam"/>
</dbReference>
<dbReference type="InterPro" id="IPR043129">
    <property type="entry name" value="ATPase_NBD"/>
</dbReference>
<dbReference type="EMBL" id="CP041186">
    <property type="protein sequence ID" value="QDG54321.1"/>
    <property type="molecule type" value="Genomic_DNA"/>
</dbReference>
<keyword evidence="3 5" id="KW-0067">ATP-binding</keyword>
<dbReference type="OrthoDB" id="5485805at2"/>
<dbReference type="Gene3D" id="3.90.640.10">
    <property type="entry name" value="Actin, Chain A, domain 4"/>
    <property type="match status" value="1"/>
</dbReference>
<dbReference type="PROSITE" id="PS01036">
    <property type="entry name" value="HSP70_3"/>
    <property type="match status" value="1"/>
</dbReference>
<dbReference type="SUPFAM" id="SSF53067">
    <property type="entry name" value="Actin-like ATPase domain"/>
    <property type="match status" value="2"/>
</dbReference>
<dbReference type="Proteomes" id="UP000315995">
    <property type="component" value="Chromosome"/>
</dbReference>
<dbReference type="InterPro" id="IPR029047">
    <property type="entry name" value="HSP70_peptide-bd_sf"/>
</dbReference>
<gene>
    <name evidence="6" type="primary">dnaK</name>
    <name evidence="6" type="ORF">FIV42_27315</name>
</gene>
<organism evidence="6 7">
    <name type="scientific">Persicimonas caeni</name>
    <dbReference type="NCBI Taxonomy" id="2292766"/>
    <lineage>
        <taxon>Bacteria</taxon>
        <taxon>Deltaproteobacteria</taxon>
        <taxon>Bradymonadales</taxon>
        <taxon>Bradymonadaceae</taxon>
        <taxon>Persicimonas</taxon>
    </lineage>
</organism>
<evidence type="ECO:0000256" key="1">
    <source>
        <dbReference type="ARBA" id="ARBA00007381"/>
    </source>
</evidence>
<accession>A0A5B8YC59</accession>
<evidence type="ECO:0000313" key="6">
    <source>
        <dbReference type="EMBL" id="QDG54321.1"/>
    </source>
</evidence>
<dbReference type="PROSITE" id="PS00297">
    <property type="entry name" value="HSP70_1"/>
    <property type="match status" value="1"/>
</dbReference>
<evidence type="ECO:0000313" key="7">
    <source>
        <dbReference type="Proteomes" id="UP000315995"/>
    </source>
</evidence>
<dbReference type="PROSITE" id="PS00329">
    <property type="entry name" value="HSP70_2"/>
    <property type="match status" value="1"/>
</dbReference>
<dbReference type="Pfam" id="PF00012">
    <property type="entry name" value="HSP70"/>
    <property type="match status" value="2"/>
</dbReference>
<dbReference type="InterPro" id="IPR018181">
    <property type="entry name" value="Heat_shock_70_CS"/>
</dbReference>
<keyword evidence="2 5" id="KW-0547">Nucleotide-binding</keyword>
<keyword evidence="7" id="KW-1185">Reference proteome</keyword>
<protein>
    <submittedName>
        <fullName evidence="6">Molecular chaperone DnaK</fullName>
    </submittedName>
</protein>
<dbReference type="PRINTS" id="PR00301">
    <property type="entry name" value="HEATSHOCK70"/>
</dbReference>
<reference evidence="6 7" key="1">
    <citation type="submission" date="2019-06" db="EMBL/GenBank/DDBJ databases">
        <title>Persicimonas caeni gen. nov., sp. nov., a predatory bacterium isolated from solar saltern.</title>
        <authorList>
            <person name="Wang S."/>
        </authorList>
    </citation>
    <scope>NUCLEOTIDE SEQUENCE [LARGE SCALE GENOMIC DNA]</scope>
    <source>
        <strain evidence="6 7">YN101</strain>
    </source>
</reference>